<organism evidence="1 2">
    <name type="scientific">Hyphomicrobium sulfonivorans</name>
    <dbReference type="NCBI Taxonomy" id="121290"/>
    <lineage>
        <taxon>Bacteria</taxon>
        <taxon>Pseudomonadati</taxon>
        <taxon>Pseudomonadota</taxon>
        <taxon>Alphaproteobacteria</taxon>
        <taxon>Hyphomicrobiales</taxon>
        <taxon>Hyphomicrobiaceae</taxon>
        <taxon>Hyphomicrobium</taxon>
    </lineage>
</organism>
<dbReference type="EMBL" id="LMTR01000074">
    <property type="protein sequence ID" value="KWT66009.1"/>
    <property type="molecule type" value="Genomic_DNA"/>
</dbReference>
<gene>
    <name evidence="1" type="ORF">APY04_2596</name>
</gene>
<name>A0A109BCC4_HYPSL</name>
<protein>
    <submittedName>
        <fullName evidence="1">Uncharacterized protein</fullName>
    </submittedName>
</protein>
<sequence length="48" mass="5158">MITAAAFSRPWLHPAHLPAVANLPTQIAATFARGMAFVTWRSPAAPSR</sequence>
<evidence type="ECO:0000313" key="1">
    <source>
        <dbReference type="EMBL" id="KWT66009.1"/>
    </source>
</evidence>
<evidence type="ECO:0000313" key="2">
    <source>
        <dbReference type="Proteomes" id="UP000059074"/>
    </source>
</evidence>
<dbReference type="PATRIC" id="fig|121290.4.peg.1467"/>
<proteinExistence type="predicted"/>
<dbReference type="AlphaFoldDB" id="A0A109BCC4"/>
<accession>A0A109BCC4</accession>
<dbReference type="Proteomes" id="UP000059074">
    <property type="component" value="Unassembled WGS sequence"/>
</dbReference>
<dbReference type="STRING" id="121290.APY04_2596"/>
<comment type="caution">
    <text evidence="1">The sequence shown here is derived from an EMBL/GenBank/DDBJ whole genome shotgun (WGS) entry which is preliminary data.</text>
</comment>
<keyword evidence="2" id="KW-1185">Reference proteome</keyword>
<reference evidence="1 2" key="1">
    <citation type="submission" date="2015-10" db="EMBL/GenBank/DDBJ databases">
        <title>Transcriptomic analysis of a linuron degrading triple-species bacterial consortium.</title>
        <authorList>
            <person name="Albers P."/>
        </authorList>
    </citation>
    <scope>NUCLEOTIDE SEQUENCE [LARGE SCALE GENOMIC DNA]</scope>
    <source>
        <strain evidence="1 2">WDL6</strain>
    </source>
</reference>